<evidence type="ECO:0000313" key="2">
    <source>
        <dbReference type="Proteomes" id="UP000037239"/>
    </source>
</evidence>
<accession>A0AB34TAF8</accession>
<gene>
    <name evidence="1" type="ORF">BAAM0483_01955</name>
</gene>
<reference evidence="1 2" key="1">
    <citation type="journal article" date="2015" name="Int J Genomics">
        <title>Comparative Genomics Revealed Genetic Diversity and Species/Strain-Level Differences in Carbohydrate Metabolism of Three Probiotic Bifidobacterial Species.</title>
        <authorList>
            <person name="Odamaki T."/>
            <person name="Horigome A."/>
            <person name="Sugahara H."/>
            <person name="Hashikura N."/>
            <person name="Minami J."/>
            <person name="Xiao J.Z."/>
            <person name="Abe F."/>
        </authorList>
    </citation>
    <scope>NUCLEOTIDE SEQUENCE [LARGE SCALE GENOMIC DNA]</scope>
    <source>
        <strain evidence="1 2">MCC 0483</strain>
    </source>
</reference>
<sequence length="96" mass="10932">MAKFAAADGDANRDVFDRNTVREPMYRSRYQVCTDKKTGITNDLNLYSDDPRYIVDLVCKVITVSLRTLDIVESLPHWRDSPSRTTGLGSGTERLY</sequence>
<dbReference type="AlphaFoldDB" id="A0AB34TAF8"/>
<dbReference type="RefSeq" id="WP_052825927.1">
    <property type="nucleotide sequence ID" value="NZ_AWFK01000004.1"/>
</dbReference>
<organism evidence="1 2">
    <name type="scientific">Bifidobacterium animalis subsp. animalis MCC 0483</name>
    <dbReference type="NCBI Taxonomy" id="1365955"/>
    <lineage>
        <taxon>Bacteria</taxon>
        <taxon>Bacillati</taxon>
        <taxon>Actinomycetota</taxon>
        <taxon>Actinomycetes</taxon>
        <taxon>Bifidobacteriales</taxon>
        <taxon>Bifidobacteriaceae</taxon>
        <taxon>Bifidobacterium</taxon>
    </lineage>
</organism>
<proteinExistence type="predicted"/>
<dbReference type="EMBL" id="AWFK01000004">
    <property type="protein sequence ID" value="KOA51051.1"/>
    <property type="molecule type" value="Genomic_DNA"/>
</dbReference>
<name>A0AB34TAF8_9BIFI</name>
<comment type="caution">
    <text evidence="1">The sequence shown here is derived from an EMBL/GenBank/DDBJ whole genome shotgun (WGS) entry which is preliminary data.</text>
</comment>
<protein>
    <submittedName>
        <fullName evidence="1">Uncharacterized protein</fullName>
    </submittedName>
</protein>
<evidence type="ECO:0000313" key="1">
    <source>
        <dbReference type="EMBL" id="KOA51051.1"/>
    </source>
</evidence>
<dbReference type="Proteomes" id="UP000037239">
    <property type="component" value="Unassembled WGS sequence"/>
</dbReference>